<evidence type="ECO:0000256" key="5">
    <source>
        <dbReference type="ARBA" id="ARBA00022801"/>
    </source>
</evidence>
<protein>
    <recommendedName>
        <fullName evidence="12">CAAX prenyl protease 2</fullName>
        <ecNumber evidence="11">3.4.26.1</ecNumber>
    </recommendedName>
    <alternativeName>
        <fullName evidence="9">Farnesylated proteins-converting enzyme 2</fullName>
    </alternativeName>
</protein>
<feature type="transmembrane region" description="Helical" evidence="13">
    <location>
        <begin position="37"/>
        <end position="57"/>
    </location>
</feature>
<reference evidence="16" key="1">
    <citation type="submission" date="2025-08" db="UniProtKB">
        <authorList>
            <consortium name="RefSeq"/>
        </authorList>
    </citation>
    <scope>IDENTIFICATION</scope>
    <source>
        <tissue evidence="16">Blood</tissue>
    </source>
</reference>
<feature type="transmembrane region" description="Helical" evidence="13">
    <location>
        <begin position="69"/>
        <end position="90"/>
    </location>
</feature>
<accession>A0ABM4G120</accession>
<evidence type="ECO:0000256" key="13">
    <source>
        <dbReference type="SAM" id="Phobius"/>
    </source>
</evidence>
<evidence type="ECO:0000256" key="9">
    <source>
        <dbReference type="ARBA" id="ARBA00032607"/>
    </source>
</evidence>
<dbReference type="RefSeq" id="XP_067170885.1">
    <property type="nucleotide sequence ID" value="XM_067314784.1"/>
</dbReference>
<keyword evidence="6" id="KW-0256">Endoplasmic reticulum</keyword>
<evidence type="ECO:0000256" key="8">
    <source>
        <dbReference type="ARBA" id="ARBA00023136"/>
    </source>
</evidence>
<evidence type="ECO:0000313" key="16">
    <source>
        <dbReference type="RefSeq" id="XP_067170885.1"/>
    </source>
</evidence>
<name>A0ABM4G120_9AVES</name>
<keyword evidence="4 13" id="KW-0812">Transmembrane</keyword>
<dbReference type="GO" id="GO:0006508">
    <property type="term" value="P:proteolysis"/>
    <property type="evidence" value="ECO:0007669"/>
    <property type="project" value="UniProtKB-KW"/>
</dbReference>
<evidence type="ECO:0000313" key="15">
    <source>
        <dbReference type="Proteomes" id="UP001652627"/>
    </source>
</evidence>
<evidence type="ECO:0000256" key="1">
    <source>
        <dbReference type="ARBA" id="ARBA00004477"/>
    </source>
</evidence>
<dbReference type="InterPro" id="IPR003675">
    <property type="entry name" value="Rce1/LyrA-like_dom"/>
</dbReference>
<dbReference type="GO" id="GO:0008233">
    <property type="term" value="F:peptidase activity"/>
    <property type="evidence" value="ECO:0007669"/>
    <property type="project" value="UniProtKB-KW"/>
</dbReference>
<dbReference type="GeneID" id="136995077"/>
<keyword evidence="8 13" id="KW-0472">Membrane</keyword>
<evidence type="ECO:0000256" key="12">
    <source>
        <dbReference type="ARBA" id="ARBA00049763"/>
    </source>
</evidence>
<evidence type="ECO:0000259" key="14">
    <source>
        <dbReference type="Pfam" id="PF02517"/>
    </source>
</evidence>
<dbReference type="InterPro" id="IPR039731">
    <property type="entry name" value="Rce1"/>
</dbReference>
<dbReference type="EC" id="3.4.26.1" evidence="11"/>
<evidence type="ECO:0000256" key="6">
    <source>
        <dbReference type="ARBA" id="ARBA00022824"/>
    </source>
</evidence>
<evidence type="ECO:0000256" key="2">
    <source>
        <dbReference type="ARBA" id="ARBA00006897"/>
    </source>
</evidence>
<evidence type="ECO:0000256" key="7">
    <source>
        <dbReference type="ARBA" id="ARBA00022989"/>
    </source>
</evidence>
<evidence type="ECO:0000256" key="3">
    <source>
        <dbReference type="ARBA" id="ARBA00022670"/>
    </source>
</evidence>
<dbReference type="PANTHER" id="PTHR13046">
    <property type="entry name" value="PROTEASE U48 CAAX PRENYL PROTEASE RCE1"/>
    <property type="match status" value="1"/>
</dbReference>
<keyword evidence="7 13" id="KW-1133">Transmembrane helix</keyword>
<dbReference type="PANTHER" id="PTHR13046:SF0">
    <property type="entry name" value="CAAX PRENYL PROTEASE 2"/>
    <property type="match status" value="1"/>
</dbReference>
<gene>
    <name evidence="16" type="primary">RCE1</name>
</gene>
<feature type="transmembrane region" description="Helical" evidence="13">
    <location>
        <begin position="255"/>
        <end position="277"/>
    </location>
</feature>
<keyword evidence="15" id="KW-1185">Reference proteome</keyword>
<organism evidence="15 16">
    <name type="scientific">Apteryx mantelli</name>
    <name type="common">North Island brown kiwi</name>
    <dbReference type="NCBI Taxonomy" id="2696672"/>
    <lineage>
        <taxon>Eukaryota</taxon>
        <taxon>Metazoa</taxon>
        <taxon>Chordata</taxon>
        <taxon>Craniata</taxon>
        <taxon>Vertebrata</taxon>
        <taxon>Euteleostomi</taxon>
        <taxon>Archelosauria</taxon>
        <taxon>Archosauria</taxon>
        <taxon>Dinosauria</taxon>
        <taxon>Saurischia</taxon>
        <taxon>Theropoda</taxon>
        <taxon>Coelurosauria</taxon>
        <taxon>Aves</taxon>
        <taxon>Palaeognathae</taxon>
        <taxon>Apterygiformes</taxon>
        <taxon>Apterygidae</taxon>
        <taxon>Apteryx</taxon>
    </lineage>
</organism>
<keyword evidence="3 16" id="KW-0645">Protease</keyword>
<feature type="domain" description="CAAX prenyl protease 2/Lysostaphin resistance protein A-like" evidence="14">
    <location>
        <begin position="164"/>
        <end position="268"/>
    </location>
</feature>
<proteinExistence type="inferred from homology"/>
<comment type="catalytic activity">
    <reaction evidence="10">
        <text>Hydrolyzes the peptide bond -P2-(S-farnesyl or geranylgeranyl)C-P1'-P2'-P3'-COOH where P1' and P2' are amino acids with aliphatic sidechains and P3' is any C-terminal residue.</text>
        <dbReference type="EC" id="3.4.26.1"/>
    </reaction>
</comment>
<comment type="similarity">
    <text evidence="2">Belongs to the peptidase U48 family.</text>
</comment>
<dbReference type="Proteomes" id="UP001652627">
    <property type="component" value="Chromosome 37"/>
</dbReference>
<feature type="transmembrane region" description="Helical" evidence="13">
    <location>
        <begin position="227"/>
        <end position="249"/>
    </location>
</feature>
<keyword evidence="5" id="KW-0378">Hydrolase</keyword>
<sequence length="326" mass="34795">MAVSEAAGGSSWAAAAPAAGPGPGPAPGAAAAAGPCWAALLACLSLACSYVGSLYVWGSPLPRDHPSVIKRRFTSVLVVSGLSPAFVWLWKELTGIKPDTPLLALLGLRLEGLVPATLLPLLLTMVLFLGPLIQLSMDCPWDWLDGLKVLFDPRFWALCLSDVRWLRNQVVAPLTEELVFRACMLPMLVPCTGPGPAVFACPLFFGVAHFHHVIEQLRFRQGSVASIFMSAAFQFSYTAVFGAYTAFIFLRTGHLIGPVLCHSFCNYVGFPAVWAALEHPRRRALLPCYALGVGLFLLLLRPLTHPSFFGAPPSCAPPAAAAAVCS</sequence>
<comment type="subcellular location">
    <subcellularLocation>
        <location evidence="1">Endoplasmic reticulum membrane</location>
        <topology evidence="1">Multi-pass membrane protein</topology>
    </subcellularLocation>
</comment>
<evidence type="ECO:0000256" key="4">
    <source>
        <dbReference type="ARBA" id="ARBA00022692"/>
    </source>
</evidence>
<feature type="transmembrane region" description="Helical" evidence="13">
    <location>
        <begin position="110"/>
        <end position="133"/>
    </location>
</feature>
<feature type="transmembrane region" description="Helical" evidence="13">
    <location>
        <begin position="284"/>
        <end position="303"/>
    </location>
</feature>
<dbReference type="Pfam" id="PF02517">
    <property type="entry name" value="Rce1-like"/>
    <property type="match status" value="1"/>
</dbReference>
<evidence type="ECO:0000256" key="10">
    <source>
        <dbReference type="ARBA" id="ARBA00047280"/>
    </source>
</evidence>
<evidence type="ECO:0000256" key="11">
    <source>
        <dbReference type="ARBA" id="ARBA00049729"/>
    </source>
</evidence>